<dbReference type="GO" id="GO:0002768">
    <property type="term" value="P:immune response-regulating cell surface receptor signaling pathway"/>
    <property type="evidence" value="ECO:0007669"/>
    <property type="project" value="InterPro"/>
</dbReference>
<evidence type="ECO:0000259" key="2">
    <source>
        <dbReference type="PROSITE" id="PS50835"/>
    </source>
</evidence>
<feature type="transmembrane region" description="Helical" evidence="1">
    <location>
        <begin position="301"/>
        <end position="326"/>
    </location>
</feature>
<dbReference type="InterPro" id="IPR003599">
    <property type="entry name" value="Ig_sub"/>
</dbReference>
<keyword evidence="1" id="KW-0812">Transmembrane</keyword>
<accession>A0A4V6AM61</accession>
<dbReference type="EMBL" id="CM014079">
    <property type="protein sequence ID" value="TKS67092.1"/>
    <property type="molecule type" value="Genomic_DNA"/>
</dbReference>
<gene>
    <name evidence="3" type="ORF">D9C73_001585</name>
</gene>
<dbReference type="PANTHER" id="PTHR37996">
    <property type="entry name" value="B- AND T-LYMPHOCYTE ATTENUATOR"/>
    <property type="match status" value="1"/>
</dbReference>
<evidence type="ECO:0000256" key="1">
    <source>
        <dbReference type="SAM" id="Phobius"/>
    </source>
</evidence>
<protein>
    <submittedName>
        <fullName evidence="3">B-and T-lymphocyte attenuator</fullName>
    </submittedName>
</protein>
<keyword evidence="1" id="KW-0472">Membrane</keyword>
<dbReference type="PROSITE" id="PS50835">
    <property type="entry name" value="IG_LIKE"/>
    <property type="match status" value="2"/>
</dbReference>
<feature type="transmembrane region" description="Helical" evidence="1">
    <location>
        <begin position="7"/>
        <end position="24"/>
    </location>
</feature>
<dbReference type="InterPro" id="IPR039257">
    <property type="entry name" value="BTLA"/>
</dbReference>
<feature type="domain" description="Ig-like" evidence="2">
    <location>
        <begin position="175"/>
        <end position="276"/>
    </location>
</feature>
<dbReference type="GO" id="GO:0005886">
    <property type="term" value="C:plasma membrane"/>
    <property type="evidence" value="ECO:0007669"/>
    <property type="project" value="InterPro"/>
</dbReference>
<dbReference type="PANTHER" id="PTHR37996:SF1">
    <property type="entry name" value="B- AND T-LYMPHOCYTE ATTENUATOR"/>
    <property type="match status" value="1"/>
</dbReference>
<dbReference type="AlphaFoldDB" id="A0A4V6AM61"/>
<dbReference type="GO" id="GO:0038023">
    <property type="term" value="F:signaling receptor activity"/>
    <property type="evidence" value="ECO:0007669"/>
    <property type="project" value="InterPro"/>
</dbReference>
<feature type="domain" description="Ig-like" evidence="2">
    <location>
        <begin position="29"/>
        <end position="134"/>
    </location>
</feature>
<evidence type="ECO:0000313" key="3">
    <source>
        <dbReference type="EMBL" id="TKS67092.1"/>
    </source>
</evidence>
<dbReference type="InterPro" id="IPR007110">
    <property type="entry name" value="Ig-like_dom"/>
</dbReference>
<dbReference type="InterPro" id="IPR036179">
    <property type="entry name" value="Ig-like_dom_sf"/>
</dbReference>
<evidence type="ECO:0000313" key="4">
    <source>
        <dbReference type="Proteomes" id="UP000298787"/>
    </source>
</evidence>
<organism evidence="3 4">
    <name type="scientific">Collichthys lucidus</name>
    <name type="common">Big head croaker</name>
    <name type="synonym">Sciaena lucida</name>
    <dbReference type="NCBI Taxonomy" id="240159"/>
    <lineage>
        <taxon>Eukaryota</taxon>
        <taxon>Metazoa</taxon>
        <taxon>Chordata</taxon>
        <taxon>Craniata</taxon>
        <taxon>Vertebrata</taxon>
        <taxon>Euteleostomi</taxon>
        <taxon>Actinopterygii</taxon>
        <taxon>Neopterygii</taxon>
        <taxon>Teleostei</taxon>
        <taxon>Neoteleostei</taxon>
        <taxon>Acanthomorphata</taxon>
        <taxon>Eupercaria</taxon>
        <taxon>Sciaenidae</taxon>
        <taxon>Collichthys</taxon>
    </lineage>
</organism>
<sequence length="415" mass="46832">MDRLPCTYLLIFYCLTFVCIYGRGQDSFPSCEVQVMVQRGMIKKAAPQQRLTVRCPVKHCGESLNVTWCKLLETNTCEQINQTEDVEITQDDKHAADRLVSSLTFKRISLHDDGLYRCDLGDTQIGHFINVSVSDGELDLSWLPYFYICISAVLLVATFSVFTLLRFYGWRHSSPSCDVGVMVRRGTTKKAAAQQCLTVECPVKHCGELVNVTWCKLLETNQWEQINQTEDVEITQGDKSVDRLTSFLTFKRISIHDDGLYRCNLFTGDIQTGYVSHIINITVSAEVPGDAGKGDVSWLSYFSISISVLFLVITVSVLTALSFYGWKLRPSQPSPEDQQETVTVDEVSDHAGCGGVTEQNRVCRPVEACQNIFTLYRDDDDDGAGKQFCRSSFSFRSHLKDYSAEEGRRRWKSAL</sequence>
<dbReference type="InterPro" id="IPR013783">
    <property type="entry name" value="Ig-like_fold"/>
</dbReference>
<keyword evidence="1" id="KW-1133">Transmembrane helix</keyword>
<dbReference type="SMART" id="SM00409">
    <property type="entry name" value="IG"/>
    <property type="match status" value="2"/>
</dbReference>
<keyword evidence="4" id="KW-1185">Reference proteome</keyword>
<name>A0A4V6AM61_COLLU</name>
<reference evidence="3 4" key="1">
    <citation type="submission" date="2019-01" db="EMBL/GenBank/DDBJ databases">
        <title>Genome Assembly of Collichthys lucidus.</title>
        <authorList>
            <person name="Cai M."/>
            <person name="Xiao S."/>
        </authorList>
    </citation>
    <scope>NUCLEOTIDE SEQUENCE [LARGE SCALE GENOMIC DNA]</scope>
    <source>
        <strain evidence="3">JT15FE1705JMU</strain>
        <tissue evidence="3">Muscle</tissue>
    </source>
</reference>
<feature type="transmembrane region" description="Helical" evidence="1">
    <location>
        <begin position="145"/>
        <end position="165"/>
    </location>
</feature>
<dbReference type="SUPFAM" id="SSF48726">
    <property type="entry name" value="Immunoglobulin"/>
    <property type="match status" value="2"/>
</dbReference>
<proteinExistence type="predicted"/>
<dbReference type="Proteomes" id="UP000298787">
    <property type="component" value="Chromosome 2"/>
</dbReference>
<dbReference type="Gene3D" id="2.60.40.10">
    <property type="entry name" value="Immunoglobulins"/>
    <property type="match status" value="2"/>
</dbReference>